<dbReference type="GO" id="GO:0000049">
    <property type="term" value="F:tRNA binding"/>
    <property type="evidence" value="ECO:0007669"/>
    <property type="project" value="UniProtKB-UniRule"/>
</dbReference>
<dbReference type="InterPro" id="IPR020825">
    <property type="entry name" value="Phe-tRNA_synthase-like_B3/B4"/>
</dbReference>
<dbReference type="GO" id="GO:0006432">
    <property type="term" value="P:phenylalanyl-tRNA aminoacylation"/>
    <property type="evidence" value="ECO:0007669"/>
    <property type="project" value="UniProtKB-UniRule"/>
</dbReference>
<proteinExistence type="inferred from homology"/>
<evidence type="ECO:0000259" key="17">
    <source>
        <dbReference type="PROSITE" id="PS50886"/>
    </source>
</evidence>
<feature type="domain" description="B5" evidence="19">
    <location>
        <begin position="427"/>
        <end position="503"/>
    </location>
</feature>
<evidence type="ECO:0000256" key="11">
    <source>
        <dbReference type="ARBA" id="ARBA00022884"/>
    </source>
</evidence>
<keyword evidence="5 16" id="KW-0820">tRNA-binding</keyword>
<evidence type="ECO:0000256" key="15">
    <source>
        <dbReference type="HAMAP-Rule" id="MF_00283"/>
    </source>
</evidence>
<dbReference type="SUPFAM" id="SSF46955">
    <property type="entry name" value="Putative DNA-binding domain"/>
    <property type="match status" value="1"/>
</dbReference>
<dbReference type="Pfam" id="PF03483">
    <property type="entry name" value="B3_4"/>
    <property type="match status" value="1"/>
</dbReference>
<comment type="subcellular location">
    <subcellularLocation>
        <location evidence="1 15">Cytoplasm</location>
    </subcellularLocation>
</comment>
<dbReference type="CDD" id="cd00769">
    <property type="entry name" value="PheRS_beta_core"/>
    <property type="match status" value="1"/>
</dbReference>
<dbReference type="InterPro" id="IPR002547">
    <property type="entry name" value="tRNA-bd_dom"/>
</dbReference>
<dbReference type="Gene3D" id="3.50.40.10">
    <property type="entry name" value="Phenylalanyl-trna Synthetase, Chain B, domain 3"/>
    <property type="match status" value="1"/>
</dbReference>
<dbReference type="SUPFAM" id="SSF55681">
    <property type="entry name" value="Class II aaRS and biotin synthetases"/>
    <property type="match status" value="1"/>
</dbReference>
<dbReference type="InterPro" id="IPR009061">
    <property type="entry name" value="DNA-bd_dom_put_sf"/>
</dbReference>
<comment type="catalytic activity">
    <reaction evidence="14 15">
        <text>tRNA(Phe) + L-phenylalanine + ATP = L-phenylalanyl-tRNA(Phe) + AMP + diphosphate + H(+)</text>
        <dbReference type="Rhea" id="RHEA:19413"/>
        <dbReference type="Rhea" id="RHEA-COMP:9668"/>
        <dbReference type="Rhea" id="RHEA-COMP:9699"/>
        <dbReference type="ChEBI" id="CHEBI:15378"/>
        <dbReference type="ChEBI" id="CHEBI:30616"/>
        <dbReference type="ChEBI" id="CHEBI:33019"/>
        <dbReference type="ChEBI" id="CHEBI:58095"/>
        <dbReference type="ChEBI" id="CHEBI:78442"/>
        <dbReference type="ChEBI" id="CHEBI:78531"/>
        <dbReference type="ChEBI" id="CHEBI:456215"/>
        <dbReference type="EC" id="6.1.1.20"/>
    </reaction>
</comment>
<dbReference type="PANTHER" id="PTHR10947">
    <property type="entry name" value="PHENYLALANYL-TRNA SYNTHETASE BETA CHAIN AND LEUCINE-RICH REPEAT-CONTAINING PROTEIN 47"/>
    <property type="match status" value="1"/>
</dbReference>
<evidence type="ECO:0000313" key="21">
    <source>
        <dbReference type="Proteomes" id="UP000239485"/>
    </source>
</evidence>
<name>A0A2S6ILY7_9ACTN</name>
<gene>
    <name evidence="15" type="primary">pheT</name>
    <name evidence="20" type="ORF">CLV92_10612</name>
</gene>
<dbReference type="EMBL" id="PTJD01000006">
    <property type="protein sequence ID" value="PPK95191.1"/>
    <property type="molecule type" value="Genomic_DNA"/>
</dbReference>
<evidence type="ECO:0000256" key="16">
    <source>
        <dbReference type="PROSITE-ProRule" id="PRU00209"/>
    </source>
</evidence>
<dbReference type="NCBIfam" id="TIGR00472">
    <property type="entry name" value="pheT_bact"/>
    <property type="match status" value="1"/>
</dbReference>
<dbReference type="InterPro" id="IPR005146">
    <property type="entry name" value="B3/B4_tRNA-bd"/>
</dbReference>
<dbReference type="Pfam" id="PF03484">
    <property type="entry name" value="B5"/>
    <property type="match status" value="1"/>
</dbReference>
<dbReference type="PROSITE" id="PS51447">
    <property type="entry name" value="FDX_ACB"/>
    <property type="match status" value="1"/>
</dbReference>
<keyword evidence="10 15" id="KW-0460">Magnesium</keyword>
<evidence type="ECO:0000256" key="8">
    <source>
        <dbReference type="ARBA" id="ARBA00022741"/>
    </source>
</evidence>
<evidence type="ECO:0000256" key="9">
    <source>
        <dbReference type="ARBA" id="ARBA00022840"/>
    </source>
</evidence>
<keyword evidence="9 15" id="KW-0067">ATP-binding</keyword>
<dbReference type="Gene3D" id="3.30.930.10">
    <property type="entry name" value="Bira Bifunctional Protein, Domain 2"/>
    <property type="match status" value="1"/>
</dbReference>
<sequence length="852" mass="88754">MRVPLPWLAEHVDLVEGHGADEVAAALVRVGLEEEAVHRSGVTGPVVVGRVLDVTPEPQKNGKTINWCHVDVGDGDGSGAGGGRGIVCGAHNFAAGDSVVVALPGAVLPGPFPISARKTYGHVSDGMICSARELGLGEDHAGIIVLERLLGGDVPAPGTDALALLGLDEETVEVNVTPDRGYCFSIRGVAREYAHATGRPVAQALRDPADVRVPAAGGGQGPAVRLADEAPLRGRPGCDRFVTRLVTGVDPTAASPQWMQRRLRQAGMRPVSLPVDVTNYVMLATGQPLHAYDRDAVRGDVVVRRARAGERLKTLDGTERVLSPEDLLITDETPDGSRVLGLAGVMGGADSEVGEGTTDLLVEAAHFDQVSIARTARRHKLSSEAARRFERGVDPELPPAAAELAVRLLVEHGGGTAAGGVDVDEHGWEPEVRLPLDLPARLVGVGYGEAEIRDVLTEIGCEVSGAGDGALVVRPPSWRPDLRQPVDLVEEVARLRGYDAIPSLLPPAPAGRGLTRAQRARRSVARALADAGAVEVLSYPFVSSALHDAMGLPADDPRRHALRLVNPLSEEQPLMRTSVLASLTEVLRRNVSRGTRDVALFEVGAVTLPEPGRGRAPVPGVDARPGGEELAALLAAVPAQPSHVGALLAGARRGPGLEAGGWQRASEPVTWADAVELARAAASAVGVELVVAAADVAPWHPGRCARLSTADGVELGFAGELHPRAVAALELPARTCALELDLDALVAAAPAAVPAPAVSSFPPALQDVSLVVDAAVPAAEVEAALRAGGGELLEDVRLFDVYTGEQVGEGRRSLAFGLRFRAERTLTAEEASAAREAAVEEAARRTGAVQRA</sequence>
<evidence type="ECO:0000259" key="19">
    <source>
        <dbReference type="PROSITE" id="PS51483"/>
    </source>
</evidence>
<comment type="similarity">
    <text evidence="2 15">Belongs to the phenylalanyl-tRNA synthetase beta subunit family. Type 1 subfamily.</text>
</comment>
<dbReference type="PANTHER" id="PTHR10947:SF0">
    <property type="entry name" value="PHENYLALANINE--TRNA LIGASE BETA SUBUNIT"/>
    <property type="match status" value="1"/>
</dbReference>
<dbReference type="SMART" id="SM00873">
    <property type="entry name" value="B3_4"/>
    <property type="match status" value="1"/>
</dbReference>
<feature type="binding site" evidence="15">
    <location>
        <position position="481"/>
    </location>
    <ligand>
        <name>Mg(2+)</name>
        <dbReference type="ChEBI" id="CHEBI:18420"/>
        <note>shared with alpha subunit</note>
    </ligand>
</feature>
<dbReference type="SUPFAM" id="SSF54991">
    <property type="entry name" value="Anticodon-binding domain of PheRS"/>
    <property type="match status" value="1"/>
</dbReference>
<dbReference type="FunFam" id="3.30.70.380:FF:000001">
    <property type="entry name" value="Phenylalanine--tRNA ligase beta subunit"/>
    <property type="match status" value="1"/>
</dbReference>
<dbReference type="CDD" id="cd02796">
    <property type="entry name" value="tRNA_bind_bactPheRS"/>
    <property type="match status" value="1"/>
</dbReference>
<dbReference type="InterPro" id="IPR005121">
    <property type="entry name" value="Fdx_antiC-bd"/>
</dbReference>
<feature type="domain" description="FDX-ACB" evidence="18">
    <location>
        <begin position="759"/>
        <end position="851"/>
    </location>
</feature>
<evidence type="ECO:0000256" key="12">
    <source>
        <dbReference type="ARBA" id="ARBA00022917"/>
    </source>
</evidence>
<dbReference type="SMART" id="SM00896">
    <property type="entry name" value="FDX-ACB"/>
    <property type="match status" value="1"/>
</dbReference>
<dbReference type="GO" id="GO:0005524">
    <property type="term" value="F:ATP binding"/>
    <property type="evidence" value="ECO:0007669"/>
    <property type="project" value="UniProtKB-UniRule"/>
</dbReference>
<dbReference type="InterPro" id="IPR045060">
    <property type="entry name" value="Phe-tRNA-ligase_IIc_bsu"/>
</dbReference>
<dbReference type="Proteomes" id="UP000239485">
    <property type="component" value="Unassembled WGS sequence"/>
</dbReference>
<keyword evidence="8 15" id="KW-0547">Nucleotide-binding</keyword>
<feature type="binding site" evidence="15">
    <location>
        <position position="487"/>
    </location>
    <ligand>
        <name>Mg(2+)</name>
        <dbReference type="ChEBI" id="CHEBI:18420"/>
        <note>shared with alpha subunit</note>
    </ligand>
</feature>
<dbReference type="InterPro" id="IPR045864">
    <property type="entry name" value="aa-tRNA-synth_II/BPL/LPL"/>
</dbReference>
<dbReference type="AlphaFoldDB" id="A0A2S6ILY7"/>
<organism evidence="20 21">
    <name type="scientific">Kineococcus xinjiangensis</name>
    <dbReference type="NCBI Taxonomy" id="512762"/>
    <lineage>
        <taxon>Bacteria</taxon>
        <taxon>Bacillati</taxon>
        <taxon>Actinomycetota</taxon>
        <taxon>Actinomycetes</taxon>
        <taxon>Kineosporiales</taxon>
        <taxon>Kineosporiaceae</taxon>
        <taxon>Kineococcus</taxon>
    </lineage>
</organism>
<evidence type="ECO:0000256" key="3">
    <source>
        <dbReference type="ARBA" id="ARBA00011209"/>
    </source>
</evidence>
<evidence type="ECO:0000256" key="1">
    <source>
        <dbReference type="ARBA" id="ARBA00004496"/>
    </source>
</evidence>
<dbReference type="Gene3D" id="2.40.50.140">
    <property type="entry name" value="Nucleic acid-binding proteins"/>
    <property type="match status" value="1"/>
</dbReference>
<keyword evidence="4 15" id="KW-0963">Cytoplasm</keyword>
<feature type="binding site" evidence="15">
    <location>
        <position position="491"/>
    </location>
    <ligand>
        <name>Mg(2+)</name>
        <dbReference type="ChEBI" id="CHEBI:18420"/>
        <note>shared with alpha subunit</note>
    </ligand>
</feature>
<evidence type="ECO:0000256" key="5">
    <source>
        <dbReference type="ARBA" id="ARBA00022555"/>
    </source>
</evidence>
<keyword evidence="7 15" id="KW-0479">Metal-binding</keyword>
<dbReference type="InterPro" id="IPR004532">
    <property type="entry name" value="Phe-tRNA-ligase_IIc_bsu_bact"/>
</dbReference>
<dbReference type="SMART" id="SM00874">
    <property type="entry name" value="B5"/>
    <property type="match status" value="1"/>
</dbReference>
<dbReference type="Gene3D" id="3.30.56.10">
    <property type="match status" value="2"/>
</dbReference>
<dbReference type="EC" id="6.1.1.20" evidence="15"/>
<dbReference type="InterPro" id="IPR012340">
    <property type="entry name" value="NA-bd_OB-fold"/>
</dbReference>
<keyword evidence="6 15" id="KW-0436">Ligase</keyword>
<feature type="binding site" evidence="15">
    <location>
        <position position="490"/>
    </location>
    <ligand>
        <name>Mg(2+)</name>
        <dbReference type="ChEBI" id="CHEBI:18420"/>
        <note>shared with alpha subunit</note>
    </ligand>
</feature>
<dbReference type="OrthoDB" id="9805455at2"/>
<dbReference type="HAMAP" id="MF_00283">
    <property type="entry name" value="Phe_tRNA_synth_beta1"/>
    <property type="match status" value="1"/>
</dbReference>
<dbReference type="InterPro" id="IPR036690">
    <property type="entry name" value="Fdx_antiC-bd_sf"/>
</dbReference>
<keyword evidence="11 16" id="KW-0694">RNA-binding</keyword>
<evidence type="ECO:0000256" key="4">
    <source>
        <dbReference type="ARBA" id="ARBA00022490"/>
    </source>
</evidence>
<dbReference type="InterPro" id="IPR033714">
    <property type="entry name" value="tRNA_bind_bactPheRS"/>
</dbReference>
<comment type="cofactor">
    <cofactor evidence="15">
        <name>Mg(2+)</name>
        <dbReference type="ChEBI" id="CHEBI:18420"/>
    </cofactor>
    <text evidence="15">Binds 2 magnesium ions per tetramer.</text>
</comment>
<protein>
    <recommendedName>
        <fullName evidence="15">Phenylalanine--tRNA ligase beta subunit</fullName>
        <ecNumber evidence="15">6.1.1.20</ecNumber>
    </recommendedName>
    <alternativeName>
        <fullName evidence="15">Phenylalanyl-tRNA synthetase beta subunit</fullName>
        <shortName evidence="15">PheRS</shortName>
    </alternativeName>
</protein>
<dbReference type="Pfam" id="PF17759">
    <property type="entry name" value="tRNA_synthFbeta"/>
    <property type="match status" value="1"/>
</dbReference>
<accession>A0A2S6ILY7</accession>
<evidence type="ECO:0000256" key="7">
    <source>
        <dbReference type="ARBA" id="ARBA00022723"/>
    </source>
</evidence>
<comment type="caution">
    <text evidence="20">The sequence shown here is derived from an EMBL/GenBank/DDBJ whole genome shotgun (WGS) entry which is preliminary data.</text>
</comment>
<dbReference type="GO" id="GO:0000287">
    <property type="term" value="F:magnesium ion binding"/>
    <property type="evidence" value="ECO:0007669"/>
    <property type="project" value="UniProtKB-UniRule"/>
</dbReference>
<comment type="subunit">
    <text evidence="3 15">Tetramer of two alpha and two beta subunits.</text>
</comment>
<evidence type="ECO:0000313" key="20">
    <source>
        <dbReference type="EMBL" id="PPK95191.1"/>
    </source>
</evidence>
<evidence type="ECO:0000256" key="14">
    <source>
        <dbReference type="ARBA" id="ARBA00049255"/>
    </source>
</evidence>
<evidence type="ECO:0000259" key="18">
    <source>
        <dbReference type="PROSITE" id="PS51447"/>
    </source>
</evidence>
<evidence type="ECO:0000256" key="10">
    <source>
        <dbReference type="ARBA" id="ARBA00022842"/>
    </source>
</evidence>
<evidence type="ECO:0000256" key="2">
    <source>
        <dbReference type="ARBA" id="ARBA00008653"/>
    </source>
</evidence>
<evidence type="ECO:0000256" key="6">
    <source>
        <dbReference type="ARBA" id="ARBA00022598"/>
    </source>
</evidence>
<dbReference type="SUPFAM" id="SSF56037">
    <property type="entry name" value="PheT/TilS domain"/>
    <property type="match status" value="1"/>
</dbReference>
<keyword evidence="13 15" id="KW-0030">Aminoacyl-tRNA synthetase</keyword>
<dbReference type="Pfam" id="PF01588">
    <property type="entry name" value="tRNA_bind"/>
    <property type="match status" value="1"/>
</dbReference>
<dbReference type="InterPro" id="IPR041616">
    <property type="entry name" value="PheRS_beta_core"/>
</dbReference>
<dbReference type="GO" id="GO:0004826">
    <property type="term" value="F:phenylalanine-tRNA ligase activity"/>
    <property type="evidence" value="ECO:0007669"/>
    <property type="project" value="UniProtKB-UniRule"/>
</dbReference>
<dbReference type="GO" id="GO:0009328">
    <property type="term" value="C:phenylalanine-tRNA ligase complex"/>
    <property type="evidence" value="ECO:0007669"/>
    <property type="project" value="TreeGrafter"/>
</dbReference>
<evidence type="ECO:0000256" key="13">
    <source>
        <dbReference type="ARBA" id="ARBA00023146"/>
    </source>
</evidence>
<dbReference type="PROSITE" id="PS51483">
    <property type="entry name" value="B5"/>
    <property type="match status" value="1"/>
</dbReference>
<dbReference type="RefSeq" id="WP_104432594.1">
    <property type="nucleotide sequence ID" value="NZ_PTJD01000006.1"/>
</dbReference>
<dbReference type="SUPFAM" id="SSF50249">
    <property type="entry name" value="Nucleic acid-binding proteins"/>
    <property type="match status" value="1"/>
</dbReference>
<dbReference type="Gene3D" id="3.30.70.380">
    <property type="entry name" value="Ferrodoxin-fold anticodon-binding domain"/>
    <property type="match status" value="1"/>
</dbReference>
<reference evidence="20 21" key="1">
    <citation type="submission" date="2018-02" db="EMBL/GenBank/DDBJ databases">
        <title>Genomic Encyclopedia of Archaeal and Bacterial Type Strains, Phase II (KMG-II): from individual species to whole genera.</title>
        <authorList>
            <person name="Goeker M."/>
        </authorList>
    </citation>
    <scope>NUCLEOTIDE SEQUENCE [LARGE SCALE GENOMIC DNA]</scope>
    <source>
        <strain evidence="20 21">DSM 22857</strain>
    </source>
</reference>
<dbReference type="PROSITE" id="PS50886">
    <property type="entry name" value="TRBD"/>
    <property type="match status" value="1"/>
</dbReference>
<dbReference type="Pfam" id="PF03147">
    <property type="entry name" value="FDX-ACB"/>
    <property type="match status" value="1"/>
</dbReference>
<dbReference type="InterPro" id="IPR005147">
    <property type="entry name" value="tRNA_synthase_B5-dom"/>
</dbReference>
<feature type="domain" description="TRNA-binding" evidence="17">
    <location>
        <begin position="40"/>
        <end position="162"/>
    </location>
</feature>
<keyword evidence="21" id="KW-1185">Reference proteome</keyword>
<keyword evidence="12 15" id="KW-0648">Protein biosynthesis</keyword>